<accession>A0A6P8YHG0</accession>
<sequence length="105" mass="11544">MATPQHALLACCGSVGQCCGTIAGVWYLCLAILVLVLLISCNDILMSRCYIIGFPWSKMKLYHVHEIICDEEIQVLLVLNDSDNDGQLSLEQINKPPPPPPYSAI</sequence>
<evidence type="ECO:0000313" key="2">
    <source>
        <dbReference type="Proteomes" id="UP000515158"/>
    </source>
</evidence>
<protein>
    <submittedName>
        <fullName evidence="3">Uncharacterized protein LOC117640693</fullName>
    </submittedName>
</protein>
<evidence type="ECO:0000256" key="1">
    <source>
        <dbReference type="SAM" id="Phobius"/>
    </source>
</evidence>
<dbReference type="RefSeq" id="XP_034233397.1">
    <property type="nucleotide sequence ID" value="XM_034377506.1"/>
</dbReference>
<dbReference type="Proteomes" id="UP000515158">
    <property type="component" value="Unplaced"/>
</dbReference>
<dbReference type="AlphaFoldDB" id="A0A6P8YHG0"/>
<evidence type="ECO:0000313" key="3">
    <source>
        <dbReference type="RefSeq" id="XP_034233397.1"/>
    </source>
</evidence>
<keyword evidence="1" id="KW-0812">Transmembrane</keyword>
<dbReference type="InParanoid" id="A0A6P8YHG0"/>
<dbReference type="GeneID" id="117640693"/>
<dbReference type="KEGG" id="tpal:117640693"/>
<reference evidence="3" key="1">
    <citation type="submission" date="2025-08" db="UniProtKB">
        <authorList>
            <consortium name="RefSeq"/>
        </authorList>
    </citation>
    <scope>IDENTIFICATION</scope>
    <source>
        <tissue evidence="3">Total insect</tissue>
    </source>
</reference>
<dbReference type="OrthoDB" id="10468686at2759"/>
<feature type="transmembrane region" description="Helical" evidence="1">
    <location>
        <begin position="30"/>
        <end position="51"/>
    </location>
</feature>
<keyword evidence="1" id="KW-0472">Membrane</keyword>
<keyword evidence="1" id="KW-1133">Transmembrane helix</keyword>
<gene>
    <name evidence="3" type="primary">LOC117640693</name>
</gene>
<proteinExistence type="predicted"/>
<organism evidence="3">
    <name type="scientific">Thrips palmi</name>
    <name type="common">Melon thrips</name>
    <dbReference type="NCBI Taxonomy" id="161013"/>
    <lineage>
        <taxon>Eukaryota</taxon>
        <taxon>Metazoa</taxon>
        <taxon>Ecdysozoa</taxon>
        <taxon>Arthropoda</taxon>
        <taxon>Hexapoda</taxon>
        <taxon>Insecta</taxon>
        <taxon>Pterygota</taxon>
        <taxon>Neoptera</taxon>
        <taxon>Paraneoptera</taxon>
        <taxon>Thysanoptera</taxon>
        <taxon>Terebrantia</taxon>
        <taxon>Thripoidea</taxon>
        <taxon>Thripidae</taxon>
        <taxon>Thrips</taxon>
    </lineage>
</organism>
<name>A0A6P8YHG0_THRPL</name>
<keyword evidence="2" id="KW-1185">Reference proteome</keyword>